<protein>
    <submittedName>
        <fullName evidence="2">Uncharacterized protein</fullName>
    </submittedName>
</protein>
<evidence type="ECO:0000256" key="1">
    <source>
        <dbReference type="SAM" id="MobiDB-lite"/>
    </source>
</evidence>
<keyword evidence="3" id="KW-1185">Reference proteome</keyword>
<sequence>MMLRTARLTDDSDYDAGETAENVPRTRSYFGYDDAYNGSGQEIMKDVLLQSHPQEFASQNENSTSDPHISISRLPESTPVGEGSIAKQLLTQAVWNPGLSQRMGRQIASMPVVTLVNLPTWASNIRGLTGPASKQTIECRLNPPPSTSTE</sequence>
<evidence type="ECO:0000313" key="3">
    <source>
        <dbReference type="Proteomes" id="UP000784294"/>
    </source>
</evidence>
<feature type="compositionally biased region" description="Polar residues" evidence="1">
    <location>
        <begin position="52"/>
        <end position="67"/>
    </location>
</feature>
<gene>
    <name evidence="2" type="ORF">PXEA_LOCUS9510</name>
</gene>
<dbReference type="AlphaFoldDB" id="A0A448WNI0"/>
<reference evidence="2" key="1">
    <citation type="submission" date="2018-11" db="EMBL/GenBank/DDBJ databases">
        <authorList>
            <consortium name="Pathogen Informatics"/>
        </authorList>
    </citation>
    <scope>NUCLEOTIDE SEQUENCE</scope>
</reference>
<comment type="caution">
    <text evidence="2">The sequence shown here is derived from an EMBL/GenBank/DDBJ whole genome shotgun (WGS) entry which is preliminary data.</text>
</comment>
<feature type="region of interest" description="Disordered" evidence="1">
    <location>
        <begin position="52"/>
        <end position="81"/>
    </location>
</feature>
<proteinExistence type="predicted"/>
<organism evidence="2 3">
    <name type="scientific">Protopolystoma xenopodis</name>
    <dbReference type="NCBI Taxonomy" id="117903"/>
    <lineage>
        <taxon>Eukaryota</taxon>
        <taxon>Metazoa</taxon>
        <taxon>Spiralia</taxon>
        <taxon>Lophotrochozoa</taxon>
        <taxon>Platyhelminthes</taxon>
        <taxon>Monogenea</taxon>
        <taxon>Polyopisthocotylea</taxon>
        <taxon>Polystomatidea</taxon>
        <taxon>Polystomatidae</taxon>
        <taxon>Protopolystoma</taxon>
    </lineage>
</organism>
<dbReference type="EMBL" id="CAAALY010027029">
    <property type="protein sequence ID" value="VEL16070.1"/>
    <property type="molecule type" value="Genomic_DNA"/>
</dbReference>
<feature type="region of interest" description="Disordered" evidence="1">
    <location>
        <begin position="1"/>
        <end position="20"/>
    </location>
</feature>
<dbReference type="Proteomes" id="UP000784294">
    <property type="component" value="Unassembled WGS sequence"/>
</dbReference>
<feature type="non-terminal residue" evidence="2">
    <location>
        <position position="1"/>
    </location>
</feature>
<name>A0A448WNI0_9PLAT</name>
<accession>A0A448WNI0</accession>
<evidence type="ECO:0000313" key="2">
    <source>
        <dbReference type="EMBL" id="VEL16070.1"/>
    </source>
</evidence>